<dbReference type="AlphaFoldDB" id="A0AAV4XDU4"/>
<accession>A0AAV4XDU4</accession>
<sequence length="29" mass="3385">SKPAESPTTLQEREKGLQKEYSCVEYLNR</sequence>
<feature type="non-terminal residue" evidence="1">
    <location>
        <position position="1"/>
    </location>
</feature>
<keyword evidence="2" id="KW-1185">Reference proteome</keyword>
<evidence type="ECO:0000313" key="1">
    <source>
        <dbReference type="EMBL" id="GIY93382.1"/>
    </source>
</evidence>
<name>A0AAV4XDU4_CAEEX</name>
<gene>
    <name evidence="1" type="ORF">CEXT_749931</name>
</gene>
<proteinExistence type="predicted"/>
<dbReference type="EMBL" id="BPLR01017654">
    <property type="protein sequence ID" value="GIY93382.1"/>
    <property type="molecule type" value="Genomic_DNA"/>
</dbReference>
<evidence type="ECO:0000313" key="2">
    <source>
        <dbReference type="Proteomes" id="UP001054945"/>
    </source>
</evidence>
<protein>
    <submittedName>
        <fullName evidence="1">Uncharacterized protein</fullName>
    </submittedName>
</protein>
<organism evidence="1 2">
    <name type="scientific">Caerostris extrusa</name>
    <name type="common">Bark spider</name>
    <name type="synonym">Caerostris bankana</name>
    <dbReference type="NCBI Taxonomy" id="172846"/>
    <lineage>
        <taxon>Eukaryota</taxon>
        <taxon>Metazoa</taxon>
        <taxon>Ecdysozoa</taxon>
        <taxon>Arthropoda</taxon>
        <taxon>Chelicerata</taxon>
        <taxon>Arachnida</taxon>
        <taxon>Araneae</taxon>
        <taxon>Araneomorphae</taxon>
        <taxon>Entelegynae</taxon>
        <taxon>Araneoidea</taxon>
        <taxon>Araneidae</taxon>
        <taxon>Caerostris</taxon>
    </lineage>
</organism>
<reference evidence="1 2" key="1">
    <citation type="submission" date="2021-06" db="EMBL/GenBank/DDBJ databases">
        <title>Caerostris extrusa draft genome.</title>
        <authorList>
            <person name="Kono N."/>
            <person name="Arakawa K."/>
        </authorList>
    </citation>
    <scope>NUCLEOTIDE SEQUENCE [LARGE SCALE GENOMIC DNA]</scope>
</reference>
<dbReference type="Proteomes" id="UP001054945">
    <property type="component" value="Unassembled WGS sequence"/>
</dbReference>
<comment type="caution">
    <text evidence="1">The sequence shown here is derived from an EMBL/GenBank/DDBJ whole genome shotgun (WGS) entry which is preliminary data.</text>
</comment>